<dbReference type="RefSeq" id="WP_085093172.1">
    <property type="nucleotide sequence ID" value="NZ_LQPK01000044.1"/>
</dbReference>
<organism evidence="4 5">
    <name type="scientific">Mycobacterium paraense</name>
    <dbReference type="NCBI Taxonomy" id="767916"/>
    <lineage>
        <taxon>Bacteria</taxon>
        <taxon>Bacillati</taxon>
        <taxon>Actinomycetota</taxon>
        <taxon>Actinomycetes</taxon>
        <taxon>Mycobacteriales</taxon>
        <taxon>Mycobacteriaceae</taxon>
        <taxon>Mycobacterium</taxon>
        <taxon>Mycobacterium simiae complex</taxon>
    </lineage>
</organism>
<evidence type="ECO:0000313" key="4">
    <source>
        <dbReference type="EMBL" id="ORW36669.1"/>
    </source>
</evidence>
<dbReference type="EMBL" id="LQPN01000080">
    <property type="protein sequence ID" value="ORW36669.1"/>
    <property type="molecule type" value="Genomic_DNA"/>
</dbReference>
<dbReference type="OrthoDB" id="9771302at2"/>
<reference evidence="3" key="3">
    <citation type="submission" date="2016-01" db="EMBL/GenBank/DDBJ databases">
        <authorList>
            <person name="Ana R.F.D.C."/>
            <person name="Tarcisio F."/>
            <person name="Maria L.L."/>
            <person name="Monica P."/>
            <person name="Wana L.O.D.C."/>
            <person name="Elisabetta G."/>
            <person name="Jeann R.D.C.B."/>
            <person name="Veronica D.S."/>
            <person name="Karla V.B.L."/>
            <person name="Roberto B."/>
            <person name="Antonella G."/>
            <person name="Anna F."/>
            <person name="Alessandro M."/>
            <person name="Pamela F."/>
            <person name="Francesca D.L."/>
            <person name="Giulia F.S."/>
            <person name="Sara T."/>
            <person name="Fabio R."/>
            <person name="Olivier J."/>
            <person name="Nicola S."/>
            <person name="Enrico T."/>
        </authorList>
    </citation>
    <scope>NUCLEOTIDE SEQUENCE</scope>
    <source>
        <strain evidence="3">FI-07156</strain>
    </source>
</reference>
<dbReference type="SUPFAM" id="SSF51735">
    <property type="entry name" value="NAD(P)-binding Rossmann-fold domains"/>
    <property type="match status" value="1"/>
</dbReference>
<dbReference type="Pfam" id="PF13460">
    <property type="entry name" value="NAD_binding_10"/>
    <property type="match status" value="1"/>
</dbReference>
<gene>
    <name evidence="4" type="ORF">AWB90_26400</name>
    <name evidence="3" type="ORF">AWB91_04040</name>
</gene>
<dbReference type="EMBL" id="LQPK01000044">
    <property type="protein sequence ID" value="ORW26914.1"/>
    <property type="molecule type" value="Genomic_DNA"/>
</dbReference>
<dbReference type="Gene3D" id="3.40.50.720">
    <property type="entry name" value="NAD(P)-binding Rossmann-like Domain"/>
    <property type="match status" value="1"/>
</dbReference>
<sequence length="255" mass="26581">MKVLVIGGTGLIGSQVIANLTALGHEAISASPRSGVDSVSGEGLAEAVAGMHTVVDVSNSPSFDDDPVMHFFTASTKNLLAAERAAGVRHHVALSIVGADRAPDSGYMRAKVAQEKLIVESGNPYSIVRATQFFEFVTAIADSATEGDTVRLPVGAFQPIAAKDVATAVAGATISEPTNGMTNIAGPERRGMDDFIRAALLAAGDPRQVMGDPEARYFGTKLDEHTIVPLDSEDPTIYPTRFSDWAAARATSGAL</sequence>
<evidence type="ECO:0000313" key="6">
    <source>
        <dbReference type="Proteomes" id="UP000193801"/>
    </source>
</evidence>
<evidence type="ECO:0000259" key="2">
    <source>
        <dbReference type="Pfam" id="PF13460"/>
    </source>
</evidence>
<dbReference type="InterPro" id="IPR036291">
    <property type="entry name" value="NAD(P)-bd_dom_sf"/>
</dbReference>
<evidence type="ECO:0000313" key="3">
    <source>
        <dbReference type="EMBL" id="ORW26914.1"/>
    </source>
</evidence>
<comment type="caution">
    <text evidence="4">The sequence shown here is derived from an EMBL/GenBank/DDBJ whole genome shotgun (WGS) entry which is preliminary data.</text>
</comment>
<name>A0A1X2A3E4_9MYCO</name>
<protein>
    <submittedName>
        <fullName evidence="4">LysR family transcriptional regulator</fullName>
    </submittedName>
</protein>
<evidence type="ECO:0000313" key="5">
    <source>
        <dbReference type="Proteomes" id="UP000193285"/>
    </source>
</evidence>
<dbReference type="Proteomes" id="UP000193285">
    <property type="component" value="Unassembled WGS sequence"/>
</dbReference>
<evidence type="ECO:0000256" key="1">
    <source>
        <dbReference type="ARBA" id="ARBA00022857"/>
    </source>
</evidence>
<accession>A0A1X2A3E4</accession>
<feature type="domain" description="NAD(P)-binding" evidence="2">
    <location>
        <begin position="7"/>
        <end position="170"/>
    </location>
</feature>
<proteinExistence type="predicted"/>
<dbReference type="PANTHER" id="PTHR42748:SF3">
    <property type="entry name" value="BLL4366 PROTEIN"/>
    <property type="match status" value="1"/>
</dbReference>
<dbReference type="AlphaFoldDB" id="A0A1X2A3E4"/>
<reference evidence="4" key="2">
    <citation type="submission" date="2016-01" db="EMBL/GenBank/DDBJ databases">
        <authorList>
            <person name="Oliw E.H."/>
        </authorList>
    </citation>
    <scope>NUCLEOTIDE SEQUENCE</scope>
    <source>
        <strain evidence="4">IEC33</strain>
    </source>
</reference>
<dbReference type="STRING" id="767916.AWB91_04040"/>
<keyword evidence="6" id="KW-1185">Reference proteome</keyword>
<dbReference type="Proteomes" id="UP000193801">
    <property type="component" value="Unassembled WGS sequence"/>
</dbReference>
<keyword evidence="1" id="KW-0521">NADP</keyword>
<dbReference type="PANTHER" id="PTHR42748">
    <property type="entry name" value="NITROGEN METABOLITE REPRESSION PROTEIN NMRA FAMILY MEMBER"/>
    <property type="match status" value="1"/>
</dbReference>
<dbReference type="InterPro" id="IPR016040">
    <property type="entry name" value="NAD(P)-bd_dom"/>
</dbReference>
<dbReference type="InterPro" id="IPR051164">
    <property type="entry name" value="NmrA-like_oxidored"/>
</dbReference>
<reference evidence="5 6" key="1">
    <citation type="journal article" date="2015" name="Emerg. Microbes Infect.">
        <title>Characterization of 17 strains belonging to the Mycobacterium simiae complex and description of Mycobacterium paraense sp. nov.</title>
        <authorList>
            <person name="Fusco da Costa A.R."/>
            <person name="Fedrizzi T."/>
            <person name="Lopes M.L."/>
            <person name="Pecorari M."/>
            <person name="Oliveira da Costa W.L."/>
            <person name="Giacobazzi E."/>
            <person name="da Costa Bahia J.R."/>
            <person name="De Sanctis V."/>
            <person name="Batista Lima K.V."/>
            <person name="Bertorelli R."/>
            <person name="Grottola A."/>
            <person name="Fabio A."/>
            <person name="Mariottini A."/>
            <person name="Ferretti P."/>
            <person name="Di Leva F."/>
            <person name="Fregni Serpini G."/>
            <person name="Tagliazucchi S."/>
            <person name="Rumpianesi F."/>
            <person name="Jousson O."/>
            <person name="Segata N."/>
            <person name="Tortoli E."/>
        </authorList>
    </citation>
    <scope>NUCLEOTIDE SEQUENCE [LARGE SCALE GENOMIC DNA]</scope>
    <source>
        <strain evidence="3 6">FI-07156</strain>
        <strain evidence="4 5">IEC33</strain>
    </source>
</reference>